<evidence type="ECO:0000256" key="1">
    <source>
        <dbReference type="SAM" id="MobiDB-lite"/>
    </source>
</evidence>
<dbReference type="AlphaFoldDB" id="A0A834ZIX9"/>
<evidence type="ECO:0008006" key="5">
    <source>
        <dbReference type="Google" id="ProtNLM"/>
    </source>
</evidence>
<keyword evidence="4" id="KW-1185">Reference proteome</keyword>
<comment type="caution">
    <text evidence="3">The sequence shown here is derived from an EMBL/GenBank/DDBJ whole genome shotgun (WGS) entry which is preliminary data.</text>
</comment>
<dbReference type="OMA" id="CPTVKDG"/>
<sequence length="229" mass="24991">MTYFGSSISVCKPVDQSTNMGSPLNLTSNSRQNHPIYRNRKQPSSSSPIKVQTCHRSRTAAIDVLILIAVIGAFGFLLLPYIKLLCHGIVEIGGVTLCVVTEEVCEAPMIYASLGLSIFFATLAALGISKCLSAKCGNPNCRGLRNAPEFDIQVETKETVKNSISSSVKDDGERELFELTQDHHKELGVELRKLAPPNGRATLLFRAKCGCSVGRMEVQGPKKIRKIKK</sequence>
<evidence type="ECO:0000313" key="4">
    <source>
        <dbReference type="Proteomes" id="UP000655225"/>
    </source>
</evidence>
<dbReference type="Proteomes" id="UP000655225">
    <property type="component" value="Unassembled WGS sequence"/>
</dbReference>
<keyword evidence="2" id="KW-0812">Transmembrane</keyword>
<evidence type="ECO:0000256" key="2">
    <source>
        <dbReference type="SAM" id="Phobius"/>
    </source>
</evidence>
<gene>
    <name evidence="3" type="ORF">HHK36_007256</name>
</gene>
<organism evidence="3 4">
    <name type="scientific">Tetracentron sinense</name>
    <name type="common">Spur-leaf</name>
    <dbReference type="NCBI Taxonomy" id="13715"/>
    <lineage>
        <taxon>Eukaryota</taxon>
        <taxon>Viridiplantae</taxon>
        <taxon>Streptophyta</taxon>
        <taxon>Embryophyta</taxon>
        <taxon>Tracheophyta</taxon>
        <taxon>Spermatophyta</taxon>
        <taxon>Magnoliopsida</taxon>
        <taxon>Trochodendrales</taxon>
        <taxon>Trochodendraceae</taxon>
        <taxon>Tetracentron</taxon>
    </lineage>
</organism>
<feature type="region of interest" description="Disordered" evidence="1">
    <location>
        <begin position="22"/>
        <end position="49"/>
    </location>
</feature>
<name>A0A834ZIX9_TETSI</name>
<feature type="transmembrane region" description="Helical" evidence="2">
    <location>
        <begin position="109"/>
        <end position="128"/>
    </location>
</feature>
<keyword evidence="2" id="KW-1133">Transmembrane helix</keyword>
<protein>
    <recommendedName>
        <fullName evidence="5">Ribosomal protein L34e superfamily protein</fullName>
    </recommendedName>
</protein>
<accession>A0A834ZIX9</accession>
<dbReference type="PANTHER" id="PTHR46996:SF4">
    <property type="entry name" value="RIBOSOMAL PROTEIN L34E SUPERFAMILY PROTEIN"/>
    <property type="match status" value="1"/>
</dbReference>
<feature type="transmembrane region" description="Helical" evidence="2">
    <location>
        <begin position="60"/>
        <end position="82"/>
    </location>
</feature>
<dbReference type="EMBL" id="JABCRI010000004">
    <property type="protein sequence ID" value="KAF8408114.1"/>
    <property type="molecule type" value="Genomic_DNA"/>
</dbReference>
<reference evidence="3 4" key="1">
    <citation type="submission" date="2020-04" db="EMBL/GenBank/DDBJ databases">
        <title>Plant Genome Project.</title>
        <authorList>
            <person name="Zhang R.-G."/>
        </authorList>
    </citation>
    <scope>NUCLEOTIDE SEQUENCE [LARGE SCALE GENOMIC DNA]</scope>
    <source>
        <strain evidence="3">YNK0</strain>
        <tissue evidence="3">Leaf</tissue>
    </source>
</reference>
<dbReference type="PANTHER" id="PTHR46996">
    <property type="entry name" value="OS05G0488500 PROTEIN"/>
    <property type="match status" value="1"/>
</dbReference>
<keyword evidence="2" id="KW-0472">Membrane</keyword>
<dbReference type="OrthoDB" id="1865221at2759"/>
<proteinExistence type="predicted"/>
<evidence type="ECO:0000313" key="3">
    <source>
        <dbReference type="EMBL" id="KAF8408114.1"/>
    </source>
</evidence>
<feature type="compositionally biased region" description="Polar residues" evidence="1">
    <location>
        <begin position="22"/>
        <end position="33"/>
    </location>
</feature>